<dbReference type="FunFam" id="3.30.930.10:FF:000016">
    <property type="entry name" value="Asparagine--tRNA ligase"/>
    <property type="match status" value="1"/>
</dbReference>
<comment type="subcellular location">
    <subcellularLocation>
        <location evidence="7">Cytoplasm</location>
    </subcellularLocation>
</comment>
<dbReference type="InterPro" id="IPR006195">
    <property type="entry name" value="aa-tRNA-synth_II"/>
</dbReference>
<evidence type="ECO:0000313" key="10">
    <source>
        <dbReference type="Proteomes" id="UP000317646"/>
    </source>
</evidence>
<dbReference type="InterPro" id="IPR004365">
    <property type="entry name" value="NA-bd_OB_tRNA"/>
</dbReference>
<keyword evidence="2 7" id="KW-0436">Ligase</keyword>
<dbReference type="InterPro" id="IPR004364">
    <property type="entry name" value="Aa-tRNA-synt_II"/>
</dbReference>
<evidence type="ECO:0000256" key="1">
    <source>
        <dbReference type="ARBA" id="ARBA00008226"/>
    </source>
</evidence>
<dbReference type="EC" id="6.1.1.22" evidence="7"/>
<dbReference type="EMBL" id="RCYZ01000008">
    <property type="protein sequence ID" value="TPG62958.1"/>
    <property type="molecule type" value="Genomic_DNA"/>
</dbReference>
<comment type="subunit">
    <text evidence="7">Homodimer.</text>
</comment>
<name>A0A502GNF2_9BACT</name>
<keyword evidence="7" id="KW-0963">Cytoplasm</keyword>
<dbReference type="Proteomes" id="UP000317646">
    <property type="component" value="Unassembled WGS sequence"/>
</dbReference>
<keyword evidence="5 7" id="KW-0648">Protein biosynthesis</keyword>
<dbReference type="InterPro" id="IPR004522">
    <property type="entry name" value="Asn-tRNA-ligase"/>
</dbReference>
<dbReference type="GO" id="GO:0005737">
    <property type="term" value="C:cytoplasm"/>
    <property type="evidence" value="ECO:0007669"/>
    <property type="project" value="UniProtKB-SubCell"/>
</dbReference>
<evidence type="ECO:0000313" key="9">
    <source>
        <dbReference type="EMBL" id="TPG62958.1"/>
    </source>
</evidence>
<dbReference type="GO" id="GO:0004816">
    <property type="term" value="F:asparagine-tRNA ligase activity"/>
    <property type="evidence" value="ECO:0007669"/>
    <property type="project" value="UniProtKB-UniRule"/>
</dbReference>
<dbReference type="CDD" id="cd04318">
    <property type="entry name" value="EcAsnRS_like_N"/>
    <property type="match status" value="1"/>
</dbReference>
<keyword evidence="4 7" id="KW-0067">ATP-binding</keyword>
<dbReference type="NCBIfam" id="NF003037">
    <property type="entry name" value="PRK03932.1"/>
    <property type="match status" value="1"/>
</dbReference>
<comment type="catalytic activity">
    <reaction evidence="7">
        <text>tRNA(Asn) + L-asparagine + ATP = L-asparaginyl-tRNA(Asn) + AMP + diphosphate + H(+)</text>
        <dbReference type="Rhea" id="RHEA:11180"/>
        <dbReference type="Rhea" id="RHEA-COMP:9659"/>
        <dbReference type="Rhea" id="RHEA-COMP:9674"/>
        <dbReference type="ChEBI" id="CHEBI:15378"/>
        <dbReference type="ChEBI" id="CHEBI:30616"/>
        <dbReference type="ChEBI" id="CHEBI:33019"/>
        <dbReference type="ChEBI" id="CHEBI:58048"/>
        <dbReference type="ChEBI" id="CHEBI:78442"/>
        <dbReference type="ChEBI" id="CHEBI:78515"/>
        <dbReference type="ChEBI" id="CHEBI:456215"/>
        <dbReference type="EC" id="6.1.1.22"/>
    </reaction>
</comment>
<organism evidence="9 10">
    <name type="scientific">Hymenobacter nivis</name>
    <dbReference type="NCBI Taxonomy" id="1850093"/>
    <lineage>
        <taxon>Bacteria</taxon>
        <taxon>Pseudomonadati</taxon>
        <taxon>Bacteroidota</taxon>
        <taxon>Cytophagia</taxon>
        <taxon>Cytophagales</taxon>
        <taxon>Hymenobacteraceae</taxon>
        <taxon>Hymenobacter</taxon>
    </lineage>
</organism>
<keyword evidence="3 7" id="KW-0547">Nucleotide-binding</keyword>
<accession>A0A502GNF2</accession>
<dbReference type="SUPFAM" id="SSF50249">
    <property type="entry name" value="Nucleic acid-binding proteins"/>
    <property type="match status" value="1"/>
</dbReference>
<keyword evidence="6 7" id="KW-0030">Aminoacyl-tRNA synthetase</keyword>
<dbReference type="Gene3D" id="3.30.930.10">
    <property type="entry name" value="Bira Bifunctional Protein, Domain 2"/>
    <property type="match status" value="1"/>
</dbReference>
<protein>
    <recommendedName>
        <fullName evidence="7">Asparagine--tRNA ligase</fullName>
        <ecNumber evidence="7">6.1.1.22</ecNumber>
    </recommendedName>
    <alternativeName>
        <fullName evidence="7">Asparaginyl-tRNA synthetase</fullName>
        <shortName evidence="7">AsnRS</shortName>
    </alternativeName>
</protein>
<dbReference type="PROSITE" id="PS50862">
    <property type="entry name" value="AA_TRNA_LIGASE_II"/>
    <property type="match status" value="1"/>
</dbReference>
<dbReference type="AlphaFoldDB" id="A0A502GNF2"/>
<dbReference type="PANTHER" id="PTHR22594">
    <property type="entry name" value="ASPARTYL/LYSYL-TRNA SYNTHETASE"/>
    <property type="match status" value="1"/>
</dbReference>
<dbReference type="GO" id="GO:0006421">
    <property type="term" value="P:asparaginyl-tRNA aminoacylation"/>
    <property type="evidence" value="ECO:0007669"/>
    <property type="project" value="UniProtKB-UniRule"/>
</dbReference>
<dbReference type="InterPro" id="IPR002312">
    <property type="entry name" value="Asp/Asn-tRNA-synth_IIb"/>
</dbReference>
<keyword evidence="10" id="KW-1185">Reference proteome</keyword>
<dbReference type="PANTHER" id="PTHR22594:SF34">
    <property type="entry name" value="ASPARAGINE--TRNA LIGASE, MITOCHONDRIAL-RELATED"/>
    <property type="match status" value="1"/>
</dbReference>
<feature type="domain" description="Aminoacyl-transfer RNA synthetases class-II family profile" evidence="8">
    <location>
        <begin position="157"/>
        <end position="475"/>
    </location>
</feature>
<evidence type="ECO:0000256" key="2">
    <source>
        <dbReference type="ARBA" id="ARBA00022598"/>
    </source>
</evidence>
<evidence type="ECO:0000256" key="6">
    <source>
        <dbReference type="ARBA" id="ARBA00023146"/>
    </source>
</evidence>
<dbReference type="SUPFAM" id="SSF55681">
    <property type="entry name" value="Class II aaRS and biotin synthetases"/>
    <property type="match status" value="1"/>
</dbReference>
<sequence length="485" mass="54521">MKQGPAAGALPLPGIPLSFTTMSLKRSTVQSLLASQELDREVLVKGWVRSRRGNKYVQFIIVNDGSTIHTIQAVANAELFPEESLKDVANGASVAIRGTLVASQGKGQAVEIQALEITVLGKADPETYPLQKKATSLEHLREIAHLRPRTNTFGAVLRIRHALAFGIHQYFNDHGFYYVHTPIITGSDAEGAGQMFRVTTLPPEHPPRTADGSVDFSQDFFGKQTNLTVSGQLEGELAATALGSVYTFGPTFRAENSNTARHLAEFWMIEPEVAFNELEENMDLAEDFLQYLVRYALERCADDLQFLNDQYDKELLGRLRFVTDNAFQRLTYTEAVEILKSAKKKFEFPVDWGTDLQSEHERYLVEKHFEKPVILTNYPKEIKAFYMKLDDDGRTVRAMDVLFPGIGEIIGGSQREEDYDKLTARMAEMHVPADELDWYLDTRRFGTVPHAGFGLGFERLVLFVTGMGNIRDVIPFPRYPKNAAF</sequence>
<comment type="similarity">
    <text evidence="1 7">Belongs to the class-II aminoacyl-tRNA synthetase family.</text>
</comment>
<dbReference type="Gene3D" id="2.40.50.140">
    <property type="entry name" value="Nucleic acid-binding proteins"/>
    <property type="match status" value="1"/>
</dbReference>
<dbReference type="Pfam" id="PF00152">
    <property type="entry name" value="tRNA-synt_2"/>
    <property type="match status" value="1"/>
</dbReference>
<comment type="caution">
    <text evidence="9">The sequence shown here is derived from an EMBL/GenBank/DDBJ whole genome shotgun (WGS) entry which is preliminary data.</text>
</comment>
<evidence type="ECO:0000256" key="5">
    <source>
        <dbReference type="ARBA" id="ARBA00022917"/>
    </source>
</evidence>
<evidence type="ECO:0000256" key="7">
    <source>
        <dbReference type="HAMAP-Rule" id="MF_00534"/>
    </source>
</evidence>
<dbReference type="GO" id="GO:0003676">
    <property type="term" value="F:nucleic acid binding"/>
    <property type="evidence" value="ECO:0007669"/>
    <property type="project" value="InterPro"/>
</dbReference>
<dbReference type="Pfam" id="PF01336">
    <property type="entry name" value="tRNA_anti-codon"/>
    <property type="match status" value="1"/>
</dbReference>
<dbReference type="HAMAP" id="MF_00534">
    <property type="entry name" value="Asn_tRNA_synth"/>
    <property type="match status" value="1"/>
</dbReference>
<evidence type="ECO:0000259" key="8">
    <source>
        <dbReference type="PROSITE" id="PS50862"/>
    </source>
</evidence>
<gene>
    <name evidence="7" type="primary">asnS</name>
    <name evidence="9" type="ORF">EAH73_18015</name>
</gene>
<evidence type="ECO:0000256" key="4">
    <source>
        <dbReference type="ARBA" id="ARBA00022840"/>
    </source>
</evidence>
<evidence type="ECO:0000256" key="3">
    <source>
        <dbReference type="ARBA" id="ARBA00022741"/>
    </source>
</evidence>
<dbReference type="PRINTS" id="PR01042">
    <property type="entry name" value="TRNASYNTHASP"/>
</dbReference>
<dbReference type="NCBIfam" id="TIGR00457">
    <property type="entry name" value="asnS"/>
    <property type="match status" value="1"/>
</dbReference>
<reference evidence="9 10" key="1">
    <citation type="journal article" date="2019" name="Environ. Microbiol.">
        <title>Species interactions and distinct microbial communities in high Arctic permafrost affected cryosols are associated with the CH4 and CO2 gas fluxes.</title>
        <authorList>
            <person name="Altshuler I."/>
            <person name="Hamel J."/>
            <person name="Turney S."/>
            <person name="Magnuson E."/>
            <person name="Levesque R."/>
            <person name="Greer C."/>
            <person name="Whyte L.G."/>
        </authorList>
    </citation>
    <scope>NUCLEOTIDE SEQUENCE [LARGE SCALE GENOMIC DNA]</scope>
    <source>
        <strain evidence="9 10">S9.2P</strain>
    </source>
</reference>
<dbReference type="GO" id="GO:0005524">
    <property type="term" value="F:ATP binding"/>
    <property type="evidence" value="ECO:0007669"/>
    <property type="project" value="UniProtKB-UniRule"/>
</dbReference>
<dbReference type="CDD" id="cd00776">
    <property type="entry name" value="AsxRS_core"/>
    <property type="match status" value="1"/>
</dbReference>
<dbReference type="InterPro" id="IPR045864">
    <property type="entry name" value="aa-tRNA-synth_II/BPL/LPL"/>
</dbReference>
<proteinExistence type="inferred from homology"/>
<dbReference type="InterPro" id="IPR012340">
    <property type="entry name" value="NA-bd_OB-fold"/>
</dbReference>